<evidence type="ECO:0000256" key="4">
    <source>
        <dbReference type="ARBA" id="ARBA00022737"/>
    </source>
</evidence>
<protein>
    <recommendedName>
        <fullName evidence="2 9">Transcription initiation factor IIB</fullName>
        <shortName evidence="9">TFIIB</shortName>
    </recommendedName>
</protein>
<comment type="similarity">
    <text evidence="1 9">Belongs to the TFIIB family.</text>
</comment>
<dbReference type="InterPro" id="IPR013763">
    <property type="entry name" value="Cyclin-like_dom"/>
</dbReference>
<comment type="caution">
    <text evidence="13">The sequence shown here is derived from an EMBL/GenBank/DDBJ whole genome shotgun (WGS) entry which is preliminary data.</text>
</comment>
<dbReference type="PRINTS" id="PR00685">
    <property type="entry name" value="TIFACTORIIB"/>
</dbReference>
<dbReference type="InterPro" id="IPR036915">
    <property type="entry name" value="Cyclin-like_sf"/>
</dbReference>
<evidence type="ECO:0000256" key="3">
    <source>
        <dbReference type="ARBA" id="ARBA00022723"/>
    </source>
</evidence>
<comment type="function">
    <text evidence="9">Stabilizes TBP binding to an archaeal box-A promoter. Also responsible for recruiting RNA polymerase II to the pre-initiation complex (DNA-TBP-TFIIB).</text>
</comment>
<feature type="region of interest" description="Disordered" evidence="11">
    <location>
        <begin position="1"/>
        <end position="32"/>
    </location>
</feature>
<evidence type="ECO:0000259" key="12">
    <source>
        <dbReference type="PROSITE" id="PS51134"/>
    </source>
</evidence>
<dbReference type="Gene3D" id="1.10.472.170">
    <property type="match status" value="1"/>
</dbReference>
<evidence type="ECO:0000256" key="8">
    <source>
        <dbReference type="ARBA" id="ARBA00023163"/>
    </source>
</evidence>
<dbReference type="PANTHER" id="PTHR11618:SF13">
    <property type="entry name" value="TRANSCRIPTION INITIATION FACTOR IIB"/>
    <property type="match status" value="1"/>
</dbReference>
<keyword evidence="8 9" id="KW-0804">Transcription</keyword>
<dbReference type="GO" id="GO:0006352">
    <property type="term" value="P:DNA-templated transcription initiation"/>
    <property type="evidence" value="ECO:0007669"/>
    <property type="project" value="UniProtKB-UniRule"/>
</dbReference>
<evidence type="ECO:0000256" key="10">
    <source>
        <dbReference type="PROSITE-ProRule" id="PRU00469"/>
    </source>
</evidence>
<dbReference type="FunFam" id="1.10.472.170:FF:000001">
    <property type="entry name" value="Transcription initiation factor IIB"/>
    <property type="match status" value="1"/>
</dbReference>
<keyword evidence="5 10" id="KW-0863">Zinc-finger</keyword>
<feature type="binding site" evidence="9">
    <location>
        <position position="51"/>
    </location>
    <ligand>
        <name>Zn(2+)</name>
        <dbReference type="ChEBI" id="CHEBI:29105"/>
    </ligand>
</feature>
<reference evidence="13 14" key="1">
    <citation type="journal article" date="2019" name="Int. J. Syst. Evol. Microbiol.">
        <title>The Global Catalogue of Microorganisms (GCM) 10K type strain sequencing project: providing services to taxonomists for standard genome sequencing and annotation.</title>
        <authorList>
            <consortium name="The Broad Institute Genomics Platform"/>
            <consortium name="The Broad Institute Genome Sequencing Center for Infectious Disease"/>
            <person name="Wu L."/>
            <person name="Ma J."/>
        </authorList>
    </citation>
    <scope>NUCLEOTIDE SEQUENCE [LARGE SCALE GENOMIC DNA]</scope>
    <source>
        <strain evidence="13 14">CGMCC 1.12125</strain>
    </source>
</reference>
<gene>
    <name evidence="9" type="primary">tfb</name>
    <name evidence="13" type="ORF">ACFR9U_21125</name>
</gene>
<dbReference type="PROSITE" id="PS51134">
    <property type="entry name" value="ZF_TFIIB"/>
    <property type="match status" value="1"/>
</dbReference>
<keyword evidence="14" id="KW-1185">Reference proteome</keyword>
<evidence type="ECO:0000313" key="13">
    <source>
        <dbReference type="EMBL" id="MFD1589487.1"/>
    </source>
</evidence>
<feature type="binding site" evidence="9">
    <location>
        <position position="33"/>
    </location>
    <ligand>
        <name>Zn(2+)</name>
        <dbReference type="ChEBI" id="CHEBI:29105"/>
    </ligand>
</feature>
<feature type="binding site" evidence="9">
    <location>
        <position position="54"/>
    </location>
    <ligand>
        <name>Zn(2+)</name>
        <dbReference type="ChEBI" id="CHEBI:29105"/>
    </ligand>
</feature>
<evidence type="ECO:0000256" key="5">
    <source>
        <dbReference type="ARBA" id="ARBA00022771"/>
    </source>
</evidence>
<dbReference type="InterPro" id="IPR023486">
    <property type="entry name" value="TFIIB_CS"/>
</dbReference>
<evidence type="ECO:0000313" key="14">
    <source>
        <dbReference type="Proteomes" id="UP001597119"/>
    </source>
</evidence>
<feature type="repeat" description="1" evidence="9">
    <location>
        <begin position="145"/>
        <end position="228"/>
    </location>
</feature>
<dbReference type="HAMAP" id="MF_00383">
    <property type="entry name" value="TF2B_arch"/>
    <property type="match status" value="1"/>
</dbReference>
<dbReference type="Pfam" id="PF00382">
    <property type="entry name" value="TFIIB"/>
    <property type="match status" value="2"/>
</dbReference>
<evidence type="ECO:0000256" key="1">
    <source>
        <dbReference type="ARBA" id="ARBA00010857"/>
    </source>
</evidence>
<evidence type="ECO:0000256" key="11">
    <source>
        <dbReference type="SAM" id="MobiDB-lite"/>
    </source>
</evidence>
<dbReference type="EMBL" id="JBHUDJ010000015">
    <property type="protein sequence ID" value="MFD1589487.1"/>
    <property type="molecule type" value="Genomic_DNA"/>
</dbReference>
<feature type="compositionally biased region" description="Polar residues" evidence="11">
    <location>
        <begin position="1"/>
        <end position="18"/>
    </location>
</feature>
<proteinExistence type="inferred from homology"/>
<sequence length="344" mass="38064">MSQITLDTESEQTRTVVNEQERADQQAADRQQCPECGGRVVADDEHAETVCSECGLVVAEDEIDRGPEWRAFDSKERDEKARVGAPTTKLMHDKGLSSQIGWQNRDAGGNSLSSRQRRRVQRMRTWDERFRTRDHQERNLKQALAEIERMGSALGLSKDVRETASVIYRRALDEDLLPGRSIEGVATAAVYAAARQMNAPRSLDEVAAVSRVDEVEFKRTYRYVVRELGLAVEPANPQEYVGRLASELDVSNELDRTARDVLRTAEGTNAFSGKSPLGLAAAAIYAAGRVIDERLTQEAVSEAADVSTVTIRNRYQELLAVYEDRQTAGTADESETDAQSAAAA</sequence>
<dbReference type="PANTHER" id="PTHR11618">
    <property type="entry name" value="TRANSCRIPTION INITIATION FACTOR IIB-RELATED"/>
    <property type="match status" value="1"/>
</dbReference>
<dbReference type="GO" id="GO:0008270">
    <property type="term" value="F:zinc ion binding"/>
    <property type="evidence" value="ECO:0007669"/>
    <property type="project" value="UniProtKB-UniRule"/>
</dbReference>
<dbReference type="InterPro" id="IPR013137">
    <property type="entry name" value="Znf_TFIIB"/>
</dbReference>
<dbReference type="GO" id="GO:0003700">
    <property type="term" value="F:DNA-binding transcription factor activity"/>
    <property type="evidence" value="ECO:0007669"/>
    <property type="project" value="UniProtKB-UniRule"/>
</dbReference>
<keyword evidence="7 9" id="KW-0805">Transcription regulation</keyword>
<dbReference type="RefSeq" id="WP_247381009.1">
    <property type="nucleotide sequence ID" value="NZ_JALLGV010000009.1"/>
</dbReference>
<dbReference type="PROSITE" id="PS00782">
    <property type="entry name" value="TFIIB"/>
    <property type="match status" value="1"/>
</dbReference>
<dbReference type="Proteomes" id="UP001597119">
    <property type="component" value="Unassembled WGS sequence"/>
</dbReference>
<evidence type="ECO:0000256" key="2">
    <source>
        <dbReference type="ARBA" id="ARBA00013932"/>
    </source>
</evidence>
<dbReference type="InterPro" id="IPR013150">
    <property type="entry name" value="TFIIB_cyclin"/>
</dbReference>
<accession>A0ABD6CGN9</accession>
<evidence type="ECO:0000256" key="9">
    <source>
        <dbReference type="HAMAP-Rule" id="MF_00383"/>
    </source>
</evidence>
<evidence type="ECO:0000256" key="6">
    <source>
        <dbReference type="ARBA" id="ARBA00022833"/>
    </source>
</evidence>
<feature type="binding site" evidence="9">
    <location>
        <position position="36"/>
    </location>
    <ligand>
        <name>Zn(2+)</name>
        <dbReference type="ChEBI" id="CHEBI:29105"/>
    </ligand>
</feature>
<evidence type="ECO:0000256" key="7">
    <source>
        <dbReference type="ARBA" id="ARBA00023015"/>
    </source>
</evidence>
<dbReference type="InterPro" id="IPR000812">
    <property type="entry name" value="TFIIB"/>
</dbReference>
<keyword evidence="6 9" id="KW-0862">Zinc</keyword>
<dbReference type="Gene3D" id="1.10.472.10">
    <property type="entry name" value="Cyclin-like"/>
    <property type="match status" value="1"/>
</dbReference>
<dbReference type="AlphaFoldDB" id="A0ABD6CGN9"/>
<dbReference type="InterPro" id="IPR023484">
    <property type="entry name" value="TFIIB_arc"/>
</dbReference>
<dbReference type="Pfam" id="PF08271">
    <property type="entry name" value="Zn_Ribbon_TF"/>
    <property type="match status" value="1"/>
</dbReference>
<feature type="repeat" description="2" evidence="9">
    <location>
        <begin position="239"/>
        <end position="320"/>
    </location>
</feature>
<feature type="domain" description="TFIIB-type" evidence="12">
    <location>
        <begin position="29"/>
        <end position="59"/>
    </location>
</feature>
<dbReference type="SUPFAM" id="SSF47954">
    <property type="entry name" value="Cyclin-like"/>
    <property type="match status" value="2"/>
</dbReference>
<keyword evidence="4 9" id="KW-0677">Repeat</keyword>
<dbReference type="SUPFAM" id="SSF57783">
    <property type="entry name" value="Zinc beta-ribbon"/>
    <property type="match status" value="1"/>
</dbReference>
<dbReference type="SMART" id="SM00385">
    <property type="entry name" value="CYCLIN"/>
    <property type="match status" value="2"/>
</dbReference>
<name>A0ABD6CGN9_9EURY</name>
<keyword evidence="3 9" id="KW-0479">Metal-binding</keyword>
<organism evidence="13 14">
    <name type="scientific">Halorientalis brevis</name>
    <dbReference type="NCBI Taxonomy" id="1126241"/>
    <lineage>
        <taxon>Archaea</taxon>
        <taxon>Methanobacteriati</taxon>
        <taxon>Methanobacteriota</taxon>
        <taxon>Stenosarchaea group</taxon>
        <taxon>Halobacteria</taxon>
        <taxon>Halobacteriales</taxon>
        <taxon>Haloarculaceae</taxon>
        <taxon>Halorientalis</taxon>
    </lineage>
</organism>